<gene>
    <name evidence="1" type="ORF">ERS013200_01023</name>
</gene>
<evidence type="ECO:0000313" key="1">
    <source>
        <dbReference type="EMBL" id="CSC26752.1"/>
    </source>
</evidence>
<dbReference type="EMBL" id="CWQY01000004">
    <property type="protein sequence ID" value="CSC26752.1"/>
    <property type="molecule type" value="Genomic_DNA"/>
</dbReference>
<dbReference type="Proteomes" id="UP000041770">
    <property type="component" value="Unassembled WGS sequence"/>
</dbReference>
<name>A0A655YJM8_VIBCL</name>
<dbReference type="AlphaFoldDB" id="A0A655YJM8"/>
<accession>A0A655YJM8</accession>
<organism evidence="1 2">
    <name type="scientific">Vibrio cholerae</name>
    <dbReference type="NCBI Taxonomy" id="666"/>
    <lineage>
        <taxon>Bacteria</taxon>
        <taxon>Pseudomonadati</taxon>
        <taxon>Pseudomonadota</taxon>
        <taxon>Gammaproteobacteria</taxon>
        <taxon>Vibrionales</taxon>
        <taxon>Vibrionaceae</taxon>
        <taxon>Vibrio</taxon>
    </lineage>
</organism>
<reference evidence="1 2" key="1">
    <citation type="submission" date="2015-07" db="EMBL/GenBank/DDBJ databases">
        <authorList>
            <consortium name="Pathogen Informatics"/>
        </authorList>
    </citation>
    <scope>NUCLEOTIDE SEQUENCE [LARGE SCALE GENOMIC DNA]</scope>
    <source>
        <strain evidence="1 2">A316</strain>
    </source>
</reference>
<protein>
    <submittedName>
        <fullName evidence="1">Uncharacterized protein</fullName>
    </submittedName>
</protein>
<evidence type="ECO:0000313" key="2">
    <source>
        <dbReference type="Proteomes" id="UP000041770"/>
    </source>
</evidence>
<proteinExistence type="predicted"/>
<sequence>MSTRFNHRHFQIRKVAFKRHNDLREKVRAHHAWRTKAYFAFHNTFELINRQLGIIDLLQNALGMFKQHFTFMGQRNFSFISFKQSNTELLLKFLNRNTQCRLRNMQLLRG</sequence>